<evidence type="ECO:0000313" key="3">
    <source>
        <dbReference type="Proteomes" id="UP001189915"/>
    </source>
</evidence>
<comment type="cofactor">
    <cofactor evidence="1">
        <name>Fe(2+)</name>
        <dbReference type="ChEBI" id="CHEBI:29033"/>
    </cofactor>
</comment>
<dbReference type="GO" id="GO:0016706">
    <property type="term" value="F:2-oxoglutarate-dependent dioxygenase activity"/>
    <property type="evidence" value="ECO:0007669"/>
    <property type="project" value="UniProtKB-ARBA"/>
</dbReference>
<dbReference type="InterPro" id="IPR008775">
    <property type="entry name" value="Phytyl_CoA_dOase-like"/>
</dbReference>
<name>A0AAD2AZ64_9RALS</name>
<dbReference type="GO" id="GO:0005506">
    <property type="term" value="F:iron ion binding"/>
    <property type="evidence" value="ECO:0007669"/>
    <property type="project" value="UniProtKB-ARBA"/>
</dbReference>
<sequence>MHTAARYTRCLSPSPYALSTMSASAPIATHAHPLSDEQQAFFKEHGYVVLRGFVSQQVSAALLAAAQDGLARAVAPVELETDVGYAGAPLSREAEGGQTVRRLLDADSRGTPYTEWARDPRVAGAIAQLIGSPVHLSLAHHNCVMTKHPAFGTATHWHRDSRYWSFARNELVSSWLALVEETVDNGCLWVIPGSHTLDLPADRFDAKLFLRQELPENRALIDTARPVPLLPGDVLLFHCNTFHAARANQTGAVKFSAVFTYYGPGNHPLPGTRSSARPDPLVG</sequence>
<keyword evidence="3" id="KW-1185">Reference proteome</keyword>
<dbReference type="EMBL" id="CATWAF010000002">
    <property type="protein sequence ID" value="CAJ0693649.1"/>
    <property type="molecule type" value="Genomic_DNA"/>
</dbReference>
<dbReference type="Pfam" id="PF05721">
    <property type="entry name" value="PhyH"/>
    <property type="match status" value="1"/>
</dbReference>
<dbReference type="PANTHER" id="PTHR20883:SF48">
    <property type="entry name" value="ECTOINE DIOXYGENASE"/>
    <property type="match status" value="1"/>
</dbReference>
<evidence type="ECO:0000313" key="2">
    <source>
        <dbReference type="EMBL" id="CAJ0693649.1"/>
    </source>
</evidence>
<comment type="caution">
    <text evidence="2">The sequence shown here is derived from an EMBL/GenBank/DDBJ whole genome shotgun (WGS) entry which is preliminary data.</text>
</comment>
<organism evidence="2 3">
    <name type="scientific">Ralstonia wenshanensis</name>
    <dbReference type="NCBI Taxonomy" id="2842456"/>
    <lineage>
        <taxon>Bacteria</taxon>
        <taxon>Pseudomonadati</taxon>
        <taxon>Pseudomonadota</taxon>
        <taxon>Betaproteobacteria</taxon>
        <taxon>Burkholderiales</taxon>
        <taxon>Burkholderiaceae</taxon>
        <taxon>Ralstonia</taxon>
    </lineage>
</organism>
<dbReference type="AlphaFoldDB" id="A0AAD2AZ64"/>
<keyword evidence="2" id="KW-0560">Oxidoreductase</keyword>
<gene>
    <name evidence="2" type="primary">ectD</name>
    <name evidence="2" type="ORF">LMG18091_01819</name>
</gene>
<proteinExistence type="predicted"/>
<dbReference type="EC" id="1.14.11.55" evidence="2"/>
<keyword evidence="2" id="KW-0223">Dioxygenase</keyword>
<dbReference type="Proteomes" id="UP001189915">
    <property type="component" value="Unassembled WGS sequence"/>
</dbReference>
<dbReference type="PANTHER" id="PTHR20883">
    <property type="entry name" value="PHYTANOYL-COA DIOXYGENASE DOMAIN CONTAINING 1"/>
    <property type="match status" value="1"/>
</dbReference>
<evidence type="ECO:0000256" key="1">
    <source>
        <dbReference type="ARBA" id="ARBA00001954"/>
    </source>
</evidence>
<accession>A0AAD2AZ64</accession>
<protein>
    <submittedName>
        <fullName evidence="2">Ectoine dioxygenase</fullName>
        <ecNumber evidence="2">1.14.11.55</ecNumber>
    </submittedName>
</protein>
<dbReference type="SUPFAM" id="SSF51197">
    <property type="entry name" value="Clavaminate synthase-like"/>
    <property type="match status" value="1"/>
</dbReference>
<reference evidence="2 3" key="1">
    <citation type="submission" date="2023-07" db="EMBL/GenBank/DDBJ databases">
        <authorList>
            <person name="Peeters C."/>
        </authorList>
    </citation>
    <scope>NUCLEOTIDE SEQUENCE [LARGE SCALE GENOMIC DNA]</scope>
    <source>
        <strain evidence="2 3">LMG 18091</strain>
    </source>
</reference>
<dbReference type="Gene3D" id="2.60.120.620">
    <property type="entry name" value="q2cbj1_9rhob like domain"/>
    <property type="match status" value="1"/>
</dbReference>